<comment type="caution">
    <text evidence="2">The sequence shown here is derived from an EMBL/GenBank/DDBJ whole genome shotgun (WGS) entry which is preliminary data.</text>
</comment>
<name>A0ABX5M546_9PROT</name>
<evidence type="ECO:0000313" key="3">
    <source>
        <dbReference type="Proteomes" id="UP000247780"/>
    </source>
</evidence>
<accession>A0ABX5M546</accession>
<reference evidence="2 3" key="1">
    <citation type="submission" date="2018-04" db="EMBL/GenBank/DDBJ databases">
        <title>Active sludge and wastewater microbial communities from Klosterneuburg, Austria.</title>
        <authorList>
            <person name="Wagner M."/>
        </authorList>
    </citation>
    <scope>NUCLEOTIDE SEQUENCE [LARGE SCALE GENOMIC DNA]</scope>
    <source>
        <strain evidence="2 3">Nm 57</strain>
    </source>
</reference>
<dbReference type="CDD" id="cd02042">
    <property type="entry name" value="ParAB_family"/>
    <property type="match status" value="1"/>
</dbReference>
<dbReference type="InterPro" id="IPR027417">
    <property type="entry name" value="P-loop_NTPase"/>
</dbReference>
<gene>
    <name evidence="2" type="ORF">C8R14_12542</name>
</gene>
<dbReference type="PANTHER" id="PTHR13696">
    <property type="entry name" value="P-LOOP CONTAINING NUCLEOSIDE TRIPHOSPHATE HYDROLASE"/>
    <property type="match status" value="1"/>
</dbReference>
<dbReference type="RefSeq" id="WP_011630666.1">
    <property type="nucleotide sequence ID" value="NZ_QICQ01000025.1"/>
</dbReference>
<dbReference type="Proteomes" id="UP000247780">
    <property type="component" value="Unassembled WGS sequence"/>
</dbReference>
<sequence length="268" mass="28765">MKTIAVATQKGGQGKTTIALHLAFAAEEAGLKVLYVDMDEQGNGSLVLAGDSKIAHESGYSALTVSTLFDPATGQHLKPLVTEKNIDLIAPDSLLPQYIQGTFELGSPALAAPRTVLARFANDYDLCIIDAPPAMGQVLAALLAASDAVISPMSIDLFSIDGVANLLETITRIRDAENPALIQLGIVPNQVNTRSKYEMNTLEDLRSAYGALITPYAFSLRYAVKAAISARKPVWRAVSGSSHRKAAQEWKDNCRTVLEQLNVLESQQ</sequence>
<dbReference type="SUPFAM" id="SSF52540">
    <property type="entry name" value="P-loop containing nucleoside triphosphate hydrolases"/>
    <property type="match status" value="1"/>
</dbReference>
<dbReference type="InterPro" id="IPR050678">
    <property type="entry name" value="DNA_Partitioning_ATPase"/>
</dbReference>
<keyword evidence="3" id="KW-1185">Reference proteome</keyword>
<dbReference type="PANTHER" id="PTHR13696:SF99">
    <property type="entry name" value="COBYRINIC ACID AC-DIAMIDE SYNTHASE"/>
    <property type="match status" value="1"/>
</dbReference>
<evidence type="ECO:0000259" key="1">
    <source>
        <dbReference type="Pfam" id="PF13614"/>
    </source>
</evidence>
<organism evidence="2 3">
    <name type="scientific">Nitrosomonas eutropha</name>
    <dbReference type="NCBI Taxonomy" id="916"/>
    <lineage>
        <taxon>Bacteria</taxon>
        <taxon>Pseudomonadati</taxon>
        <taxon>Pseudomonadota</taxon>
        <taxon>Betaproteobacteria</taxon>
        <taxon>Nitrosomonadales</taxon>
        <taxon>Nitrosomonadaceae</taxon>
        <taxon>Nitrosomonas</taxon>
    </lineage>
</organism>
<dbReference type="PIRSF" id="PIRSF009320">
    <property type="entry name" value="Nuc_binding_HP_1000"/>
    <property type="match status" value="1"/>
</dbReference>
<proteinExistence type="predicted"/>
<dbReference type="EMBL" id="QICQ01000025">
    <property type="protein sequence ID" value="PXV79107.1"/>
    <property type="molecule type" value="Genomic_DNA"/>
</dbReference>
<protein>
    <submittedName>
        <fullName evidence="2">Chromosome partitioning protein</fullName>
    </submittedName>
</protein>
<dbReference type="Gene3D" id="3.40.50.300">
    <property type="entry name" value="P-loop containing nucleotide triphosphate hydrolases"/>
    <property type="match status" value="1"/>
</dbReference>
<dbReference type="InterPro" id="IPR025669">
    <property type="entry name" value="AAA_dom"/>
</dbReference>
<dbReference type="Pfam" id="PF13614">
    <property type="entry name" value="AAA_31"/>
    <property type="match status" value="1"/>
</dbReference>
<feature type="domain" description="AAA" evidence="1">
    <location>
        <begin position="1"/>
        <end position="181"/>
    </location>
</feature>
<evidence type="ECO:0000313" key="2">
    <source>
        <dbReference type="EMBL" id="PXV79107.1"/>
    </source>
</evidence>